<feature type="domain" description="Copper-binding protein MbnP-like" evidence="2">
    <location>
        <begin position="34"/>
        <end position="232"/>
    </location>
</feature>
<organism evidence="3 4">
    <name type="scientific">Xanthocytophaga agilis</name>
    <dbReference type="NCBI Taxonomy" id="3048010"/>
    <lineage>
        <taxon>Bacteria</taxon>
        <taxon>Pseudomonadati</taxon>
        <taxon>Bacteroidota</taxon>
        <taxon>Cytophagia</taxon>
        <taxon>Cytophagales</taxon>
        <taxon>Rhodocytophagaceae</taxon>
        <taxon>Xanthocytophaga</taxon>
    </lineage>
</organism>
<accession>A0AAE3R9Y8</accession>
<evidence type="ECO:0000259" key="2">
    <source>
        <dbReference type="Pfam" id="PF20243"/>
    </source>
</evidence>
<protein>
    <recommendedName>
        <fullName evidence="2">Copper-binding protein MbnP-like domain-containing protein</fullName>
    </recommendedName>
</protein>
<keyword evidence="4" id="KW-1185">Reference proteome</keyword>
<evidence type="ECO:0000313" key="4">
    <source>
        <dbReference type="Proteomes" id="UP001232063"/>
    </source>
</evidence>
<dbReference type="Pfam" id="PF20243">
    <property type="entry name" value="MbnP"/>
    <property type="match status" value="1"/>
</dbReference>
<proteinExistence type="predicted"/>
<dbReference type="Proteomes" id="UP001232063">
    <property type="component" value="Unassembled WGS sequence"/>
</dbReference>
<sequence length="258" mass="28330">MKTCFFSRFSRGLVLSISILCLISCNHTDDVTPTGQVQFQFTHVVGSLPLALNATQYTNAAGESFYVKTFKYYVSNIKFIRADGSEYAQPESYYLVNEGDSASKTFTIPNVPIGTYTGVNFMIGVDSTRNVSGAQTGALDALNDMFWSWKTGYIFVKMEGTSPSSTASGNRIEYHIGGFQNPNNIRTAAFSLVSNKLYIKSDSTSSIHFQTDVGQLFQTPNLIKFAETPALMTEPKTADIADNYSDMFSIVSIQTGTP</sequence>
<keyword evidence="1" id="KW-0732">Signal</keyword>
<dbReference type="InterPro" id="IPR046863">
    <property type="entry name" value="MbnP-like_dom"/>
</dbReference>
<evidence type="ECO:0000313" key="3">
    <source>
        <dbReference type="EMBL" id="MDJ1505940.1"/>
    </source>
</evidence>
<name>A0AAE3R9Y8_9BACT</name>
<feature type="signal peptide" evidence="1">
    <location>
        <begin position="1"/>
        <end position="28"/>
    </location>
</feature>
<feature type="chain" id="PRO_5042236754" description="Copper-binding protein MbnP-like domain-containing protein" evidence="1">
    <location>
        <begin position="29"/>
        <end position="258"/>
    </location>
</feature>
<comment type="caution">
    <text evidence="3">The sequence shown here is derived from an EMBL/GenBank/DDBJ whole genome shotgun (WGS) entry which is preliminary data.</text>
</comment>
<dbReference type="EMBL" id="JASJOU010000019">
    <property type="protein sequence ID" value="MDJ1505940.1"/>
    <property type="molecule type" value="Genomic_DNA"/>
</dbReference>
<gene>
    <name evidence="3" type="ORF">QNI22_35105</name>
</gene>
<reference evidence="3" key="1">
    <citation type="submission" date="2023-05" db="EMBL/GenBank/DDBJ databases">
        <authorList>
            <person name="Zhang X."/>
        </authorList>
    </citation>
    <scope>NUCLEOTIDE SEQUENCE</scope>
    <source>
        <strain evidence="3">BD1B2-1</strain>
    </source>
</reference>
<evidence type="ECO:0000256" key="1">
    <source>
        <dbReference type="SAM" id="SignalP"/>
    </source>
</evidence>
<dbReference type="AlphaFoldDB" id="A0AAE3R9Y8"/>